<reference evidence="2 3" key="1">
    <citation type="journal article" date="2013" name="Nat. Genet.">
        <title>The genome of the hydatid tapeworm Echinococcus granulosus.</title>
        <authorList>
            <person name="Zheng H."/>
            <person name="Zhang W."/>
            <person name="Zhang L."/>
            <person name="Zhang Z."/>
            <person name="Li J."/>
            <person name="Lu G."/>
            <person name="Zhu Y."/>
            <person name="Wang Y."/>
            <person name="Huang Y."/>
            <person name="Liu J."/>
            <person name="Kang H."/>
            <person name="Chen J."/>
            <person name="Wang L."/>
            <person name="Chen A."/>
            <person name="Yu S."/>
            <person name="Gao Z."/>
            <person name="Jin L."/>
            <person name="Gu W."/>
            <person name="Wang Z."/>
            <person name="Zhao L."/>
            <person name="Shi B."/>
            <person name="Wen H."/>
            <person name="Lin R."/>
            <person name="Jones M.K."/>
            <person name="Brejova B."/>
            <person name="Vinar T."/>
            <person name="Zhao G."/>
            <person name="McManus D.P."/>
            <person name="Chen Z."/>
            <person name="Zhou Y."/>
            <person name="Wang S."/>
        </authorList>
    </citation>
    <scope>NUCLEOTIDE SEQUENCE [LARGE SCALE GENOMIC DNA]</scope>
</reference>
<dbReference type="RefSeq" id="XP_024347936.1">
    <property type="nucleotide sequence ID" value="XM_024497632.1"/>
</dbReference>
<dbReference type="Proteomes" id="UP000019149">
    <property type="component" value="Unassembled WGS sequence"/>
</dbReference>
<dbReference type="KEGG" id="egl:EGR_08383"/>
<evidence type="ECO:0000256" key="1">
    <source>
        <dbReference type="SAM" id="MobiDB-lite"/>
    </source>
</evidence>
<protein>
    <submittedName>
        <fullName evidence="2">Uncharacterized protein</fullName>
    </submittedName>
</protein>
<organism evidence="2 3">
    <name type="scientific">Echinococcus granulosus</name>
    <name type="common">Hydatid tapeworm</name>
    <dbReference type="NCBI Taxonomy" id="6210"/>
    <lineage>
        <taxon>Eukaryota</taxon>
        <taxon>Metazoa</taxon>
        <taxon>Spiralia</taxon>
        <taxon>Lophotrochozoa</taxon>
        <taxon>Platyhelminthes</taxon>
        <taxon>Cestoda</taxon>
        <taxon>Eucestoda</taxon>
        <taxon>Cyclophyllidea</taxon>
        <taxon>Taeniidae</taxon>
        <taxon>Echinococcus</taxon>
        <taxon>Echinococcus granulosus group</taxon>
    </lineage>
</organism>
<proteinExistence type="predicted"/>
<feature type="compositionally biased region" description="Polar residues" evidence="1">
    <location>
        <begin position="1"/>
        <end position="18"/>
    </location>
</feature>
<evidence type="ECO:0000313" key="3">
    <source>
        <dbReference type="Proteomes" id="UP000019149"/>
    </source>
</evidence>
<gene>
    <name evidence="2" type="ORF">EGR_08383</name>
</gene>
<name>W6U6D9_ECHGR</name>
<dbReference type="EMBL" id="APAU02000105">
    <property type="protein sequence ID" value="EUB56740.1"/>
    <property type="molecule type" value="Genomic_DNA"/>
</dbReference>
<dbReference type="AlphaFoldDB" id="W6U6D9"/>
<accession>W6U6D9</accession>
<sequence>MLMTVERTSVFQQTSLLNPHSSREEIPPPPPPSLPSSFPSFVPTSLHVCTNPPSIQSYNSPGVSLLLPPNCSHCFHC</sequence>
<comment type="caution">
    <text evidence="2">The sequence shown here is derived from an EMBL/GenBank/DDBJ whole genome shotgun (WGS) entry which is preliminary data.</text>
</comment>
<evidence type="ECO:0000313" key="2">
    <source>
        <dbReference type="EMBL" id="EUB56740.1"/>
    </source>
</evidence>
<keyword evidence="3" id="KW-1185">Reference proteome</keyword>
<dbReference type="GeneID" id="36344098"/>
<feature type="region of interest" description="Disordered" evidence="1">
    <location>
        <begin position="1"/>
        <end position="36"/>
    </location>
</feature>
<dbReference type="CTD" id="36344098"/>